<dbReference type="EMBL" id="JACNJN010000044">
    <property type="protein sequence ID" value="MBC8334088.1"/>
    <property type="molecule type" value="Genomic_DNA"/>
</dbReference>
<reference evidence="2 3" key="1">
    <citation type="submission" date="2020-08" db="EMBL/GenBank/DDBJ databases">
        <title>Bridging the membrane lipid divide: bacteria of the FCB group superphylum have the potential to synthesize archaeal ether lipids.</title>
        <authorList>
            <person name="Villanueva L."/>
            <person name="Von Meijenfeldt F.A.B."/>
            <person name="Westbye A.B."/>
            <person name="Yadav S."/>
            <person name="Hopmans E.C."/>
            <person name="Dutilh B.E."/>
            <person name="Sinninghe Damste J.S."/>
        </authorList>
    </citation>
    <scope>NUCLEOTIDE SEQUENCE [LARGE SCALE GENOMIC DNA]</scope>
    <source>
        <strain evidence="2">NIOZ-UU36</strain>
    </source>
</reference>
<gene>
    <name evidence="2" type="ORF">H8E29_02385</name>
</gene>
<dbReference type="GO" id="GO:0015074">
    <property type="term" value="P:DNA integration"/>
    <property type="evidence" value="ECO:0007669"/>
    <property type="project" value="InterPro"/>
</dbReference>
<evidence type="ECO:0000259" key="1">
    <source>
        <dbReference type="PROSITE" id="PS50994"/>
    </source>
</evidence>
<feature type="domain" description="Integrase catalytic" evidence="1">
    <location>
        <begin position="178"/>
        <end position="343"/>
    </location>
</feature>
<dbReference type="InterPro" id="IPR001584">
    <property type="entry name" value="Integrase_cat-core"/>
</dbReference>
<dbReference type="InterPro" id="IPR012337">
    <property type="entry name" value="RNaseH-like_sf"/>
</dbReference>
<dbReference type="Gene3D" id="3.30.420.10">
    <property type="entry name" value="Ribonuclease H-like superfamily/Ribonuclease H"/>
    <property type="match status" value="1"/>
</dbReference>
<dbReference type="InterPro" id="IPR036397">
    <property type="entry name" value="RNaseH_sf"/>
</dbReference>
<dbReference type="GO" id="GO:0003676">
    <property type="term" value="F:nucleic acid binding"/>
    <property type="evidence" value="ECO:0007669"/>
    <property type="project" value="InterPro"/>
</dbReference>
<comment type="caution">
    <text evidence="2">The sequence shown here is derived from an EMBL/GenBank/DDBJ whole genome shotgun (WGS) entry which is preliminary data.</text>
</comment>
<proteinExistence type="predicted"/>
<organism evidence="2 3">
    <name type="scientific">Candidatus Desulfolinea nitratireducens</name>
    <dbReference type="NCBI Taxonomy" id="2841698"/>
    <lineage>
        <taxon>Bacteria</taxon>
        <taxon>Bacillati</taxon>
        <taxon>Chloroflexota</taxon>
        <taxon>Anaerolineae</taxon>
        <taxon>Anaerolineales</taxon>
        <taxon>Anaerolineales incertae sedis</taxon>
        <taxon>Candidatus Desulfolinea</taxon>
    </lineage>
</organism>
<accession>A0A8J6NEX0</accession>
<evidence type="ECO:0000313" key="3">
    <source>
        <dbReference type="Proteomes" id="UP000614469"/>
    </source>
</evidence>
<dbReference type="PROSITE" id="PS50994">
    <property type="entry name" value="INTEGRASE"/>
    <property type="match status" value="1"/>
</dbReference>
<protein>
    <submittedName>
        <fullName evidence="2">Transposase</fullName>
    </submittedName>
</protein>
<dbReference type="AlphaFoldDB" id="A0A8J6NEX0"/>
<name>A0A8J6NEX0_9CHLR</name>
<dbReference type="Proteomes" id="UP000614469">
    <property type="component" value="Unassembled WGS sequence"/>
</dbReference>
<dbReference type="Pfam" id="PF13683">
    <property type="entry name" value="rve_3"/>
    <property type="match status" value="1"/>
</dbReference>
<sequence>MVWFILRHLFSSLLSIFSLSRLSDPEKDLEILVLRHQLAILQRKLKHPIKPTRIEKMTLAVLVVKLKHFSHKSTNHFCDLILIFQPETIFRWHRDLVRRKWTFSIKGIGGRPSLSKDTKDLILRLAQENPRWGYGKIQGELIKLDFSVSLSTIRRILLRNNPLPVPVRSGSIGWKHLMAHYKDQILACDFFTVETIWLKTIYVLFFIELGTRCVHFAGITTNPNQVWVTQQARQLVWKLREQDLSLRFLIHDNDTKFSQSFDVVFQSVGFHVIHTPYSAPNANAFAERWVRSVRDECLDHILILSALHLRRVLLEYIDGYYNIARPHQGIGQQTPIPQARPASGTIQCRNVLGGIIHDYYRAPTPLALSTT</sequence>
<evidence type="ECO:0000313" key="2">
    <source>
        <dbReference type="EMBL" id="MBC8334088.1"/>
    </source>
</evidence>
<dbReference type="SUPFAM" id="SSF53098">
    <property type="entry name" value="Ribonuclease H-like"/>
    <property type="match status" value="1"/>
</dbReference>